<comment type="caution">
    <text evidence="5">The sequence shown here is derived from an EMBL/GenBank/DDBJ whole genome shotgun (WGS) entry which is preliminary data.</text>
</comment>
<evidence type="ECO:0000313" key="6">
    <source>
        <dbReference type="Proteomes" id="UP000716322"/>
    </source>
</evidence>
<protein>
    <submittedName>
        <fullName evidence="5">Glycerate kinase</fullName>
    </submittedName>
</protein>
<dbReference type="InterPro" id="IPR036129">
    <property type="entry name" value="Glycerate_kinase_sf"/>
</dbReference>
<keyword evidence="3 4" id="KW-0418">Kinase</keyword>
<evidence type="ECO:0000256" key="1">
    <source>
        <dbReference type="ARBA" id="ARBA00006284"/>
    </source>
</evidence>
<accession>A0ABX0P6N0</accession>
<gene>
    <name evidence="5" type="ORF">HAV22_03035</name>
</gene>
<organism evidence="5 6">
    <name type="scientific">Telluria antibiotica</name>
    <dbReference type="NCBI Taxonomy" id="2717319"/>
    <lineage>
        <taxon>Bacteria</taxon>
        <taxon>Pseudomonadati</taxon>
        <taxon>Pseudomonadota</taxon>
        <taxon>Betaproteobacteria</taxon>
        <taxon>Burkholderiales</taxon>
        <taxon>Oxalobacteraceae</taxon>
        <taxon>Telluria group</taxon>
        <taxon>Telluria</taxon>
    </lineage>
</organism>
<comment type="similarity">
    <text evidence="1 4">Belongs to the glycerate kinase type-1 family.</text>
</comment>
<keyword evidence="2 4" id="KW-0808">Transferase</keyword>
<dbReference type="InterPro" id="IPR018197">
    <property type="entry name" value="Glycerate_kinase_RE-like"/>
</dbReference>
<dbReference type="Proteomes" id="UP000716322">
    <property type="component" value="Unassembled WGS sequence"/>
</dbReference>
<dbReference type="PANTHER" id="PTHR21599:SF0">
    <property type="entry name" value="GLYCERATE KINASE"/>
    <property type="match status" value="1"/>
</dbReference>
<dbReference type="Gene3D" id="3.40.50.10350">
    <property type="entry name" value="Glycerate kinase, domain 1"/>
    <property type="match status" value="1"/>
</dbReference>
<dbReference type="NCBIfam" id="TIGR00045">
    <property type="entry name" value="glycerate kinase"/>
    <property type="match status" value="1"/>
</dbReference>
<dbReference type="PIRSF" id="PIRSF006078">
    <property type="entry name" value="GlxK"/>
    <property type="match status" value="1"/>
</dbReference>
<proteinExistence type="inferred from homology"/>
<keyword evidence="6" id="KW-1185">Reference proteome</keyword>
<name>A0ABX0P6N0_9BURK</name>
<dbReference type="Pfam" id="PF02595">
    <property type="entry name" value="Gly_kinase"/>
    <property type="match status" value="1"/>
</dbReference>
<dbReference type="SUPFAM" id="SSF110738">
    <property type="entry name" value="Glycerate kinase I"/>
    <property type="match status" value="1"/>
</dbReference>
<evidence type="ECO:0000313" key="5">
    <source>
        <dbReference type="EMBL" id="NIA52632.1"/>
    </source>
</evidence>
<reference evidence="5 6" key="1">
    <citation type="submission" date="2020-03" db="EMBL/GenBank/DDBJ databases">
        <title>Genome sequence of strain Massilia sp. TW-1.</title>
        <authorList>
            <person name="Chaudhary D.K."/>
        </authorList>
    </citation>
    <scope>NUCLEOTIDE SEQUENCE [LARGE SCALE GENOMIC DNA]</scope>
    <source>
        <strain evidence="5 6">TW-1</strain>
    </source>
</reference>
<evidence type="ECO:0000256" key="4">
    <source>
        <dbReference type="PIRNR" id="PIRNR006078"/>
    </source>
</evidence>
<dbReference type="Gene3D" id="3.90.1510.10">
    <property type="entry name" value="Glycerate kinase, domain 2"/>
    <property type="match status" value="1"/>
</dbReference>
<dbReference type="InterPro" id="IPR018193">
    <property type="entry name" value="Glyc_kinase_flavodox-like_fold"/>
</dbReference>
<evidence type="ECO:0000256" key="3">
    <source>
        <dbReference type="ARBA" id="ARBA00022777"/>
    </source>
</evidence>
<sequence length="379" mass="38551">MKIIIAPDSFKESLTALQVADAIAAGMREVWPDATYVKVPVADGGEGTVQAMIDALGGRRVDVRATGPLGQVVDAFYGDAGGVAVIEMAAASGLEGVPPDLRDPRTATSRGTGELIRAALDAGARRVVLGVGGSATNDGGAGMLQALGVRLLDADGRDLGPGGAELARLDRIDASGLDVRVRETEFHIACDVDNPLVGPRGASAVFGPQKGATPDMVQELDAALAHFADVIRRDLGQDVAHLPGAGAGGGIAAAMVVFLQGRLRPGIEIVTEAVGLDAQVRDADLVVTGEGRIDGQTVNGKTPMGVAKVARRHGKPVVAIGGSLARDADAVYTEGIEVVVAAVARPCSVAEALGAADENLRRAARNLAAALALGARLRQ</sequence>
<dbReference type="InterPro" id="IPR004381">
    <property type="entry name" value="Glycerate_kinase"/>
</dbReference>
<dbReference type="RefSeq" id="WP_166856425.1">
    <property type="nucleotide sequence ID" value="NZ_JAAQOM010000002.1"/>
</dbReference>
<dbReference type="GO" id="GO:0016301">
    <property type="term" value="F:kinase activity"/>
    <property type="evidence" value="ECO:0007669"/>
    <property type="project" value="UniProtKB-KW"/>
</dbReference>
<evidence type="ECO:0000256" key="2">
    <source>
        <dbReference type="ARBA" id="ARBA00022679"/>
    </source>
</evidence>
<dbReference type="PANTHER" id="PTHR21599">
    <property type="entry name" value="GLYCERATE KINASE"/>
    <property type="match status" value="1"/>
</dbReference>
<dbReference type="EMBL" id="JAAQOM010000002">
    <property type="protein sequence ID" value="NIA52632.1"/>
    <property type="molecule type" value="Genomic_DNA"/>
</dbReference>